<dbReference type="Pfam" id="PF00106">
    <property type="entry name" value="adh_short"/>
    <property type="match status" value="1"/>
</dbReference>
<dbReference type="RefSeq" id="XP_007417132.1">
    <property type="nucleotide sequence ID" value="XM_007417070.1"/>
</dbReference>
<comment type="similarity">
    <text evidence="2 12">Belongs to the short-chain dehydrogenases/reductases (SDR) family.</text>
</comment>
<evidence type="ECO:0000256" key="1">
    <source>
        <dbReference type="ARBA" id="ARBA00004141"/>
    </source>
</evidence>
<gene>
    <name evidence="14" type="ORF">MELLADRAFT_45702</name>
</gene>
<dbReference type="PANTHER" id="PTHR24322:SF736">
    <property type="entry name" value="RETINOL DEHYDROGENASE 10"/>
    <property type="match status" value="1"/>
</dbReference>
<feature type="transmembrane region" description="Helical" evidence="13">
    <location>
        <begin position="12"/>
        <end position="35"/>
    </location>
</feature>
<accession>F4S6X4</accession>
<evidence type="ECO:0000256" key="13">
    <source>
        <dbReference type="SAM" id="Phobius"/>
    </source>
</evidence>
<dbReference type="GO" id="GO:0052650">
    <property type="term" value="F:all-trans-retinol dehydrogenase (NADP+) activity"/>
    <property type="evidence" value="ECO:0007669"/>
    <property type="project" value="UniProtKB-ARBA"/>
</dbReference>
<dbReference type="PANTHER" id="PTHR24322">
    <property type="entry name" value="PKSB"/>
    <property type="match status" value="1"/>
</dbReference>
<keyword evidence="8 13" id="KW-0472">Membrane</keyword>
<dbReference type="Proteomes" id="UP000001072">
    <property type="component" value="Unassembled WGS sequence"/>
</dbReference>
<evidence type="ECO:0000256" key="11">
    <source>
        <dbReference type="ARBA" id="ARBA00082544"/>
    </source>
</evidence>
<evidence type="ECO:0000256" key="6">
    <source>
        <dbReference type="ARBA" id="ARBA00023002"/>
    </source>
</evidence>
<dbReference type="KEGG" id="mlr:MELLADRAFT_45702"/>
<keyword evidence="7" id="KW-0443">Lipid metabolism</keyword>
<dbReference type="FunCoup" id="F4S6X4">
    <property type="interactions" value="92"/>
</dbReference>
<dbReference type="HOGENOM" id="CLU_010194_5_1_1"/>
<organism evidence="15">
    <name type="scientific">Melampsora larici-populina (strain 98AG31 / pathotype 3-4-7)</name>
    <name type="common">Poplar leaf rust fungus</name>
    <dbReference type="NCBI Taxonomy" id="747676"/>
    <lineage>
        <taxon>Eukaryota</taxon>
        <taxon>Fungi</taxon>
        <taxon>Dikarya</taxon>
        <taxon>Basidiomycota</taxon>
        <taxon>Pucciniomycotina</taxon>
        <taxon>Pucciniomycetes</taxon>
        <taxon>Pucciniales</taxon>
        <taxon>Melampsoraceae</taxon>
        <taxon>Melampsora</taxon>
    </lineage>
</organism>
<evidence type="ECO:0000256" key="12">
    <source>
        <dbReference type="RuleBase" id="RU000363"/>
    </source>
</evidence>
<evidence type="ECO:0000313" key="14">
    <source>
        <dbReference type="EMBL" id="EGF99603.1"/>
    </source>
</evidence>
<dbReference type="PRINTS" id="PR00081">
    <property type="entry name" value="GDHRDH"/>
</dbReference>
<dbReference type="InterPro" id="IPR002347">
    <property type="entry name" value="SDR_fam"/>
</dbReference>
<dbReference type="InParanoid" id="F4S6X4"/>
<reference evidence="15" key="1">
    <citation type="journal article" date="2011" name="Proc. Natl. Acad. Sci. U.S.A.">
        <title>Obligate biotrophy features unraveled by the genomic analysis of rust fungi.</title>
        <authorList>
            <person name="Duplessis S."/>
            <person name="Cuomo C.A."/>
            <person name="Lin Y.-C."/>
            <person name="Aerts A."/>
            <person name="Tisserant E."/>
            <person name="Veneault-Fourrey C."/>
            <person name="Joly D.L."/>
            <person name="Hacquard S."/>
            <person name="Amselem J."/>
            <person name="Cantarel B.L."/>
            <person name="Chiu R."/>
            <person name="Coutinho P.M."/>
            <person name="Feau N."/>
            <person name="Field M."/>
            <person name="Frey P."/>
            <person name="Gelhaye E."/>
            <person name="Goldberg J."/>
            <person name="Grabherr M.G."/>
            <person name="Kodira C.D."/>
            <person name="Kohler A."/>
            <person name="Kuees U."/>
            <person name="Lindquist E.A."/>
            <person name="Lucas S.M."/>
            <person name="Mago R."/>
            <person name="Mauceli E."/>
            <person name="Morin E."/>
            <person name="Murat C."/>
            <person name="Pangilinan J.L."/>
            <person name="Park R."/>
            <person name="Pearson M."/>
            <person name="Quesneville H."/>
            <person name="Rouhier N."/>
            <person name="Sakthikumar S."/>
            <person name="Salamov A.A."/>
            <person name="Schmutz J."/>
            <person name="Selles B."/>
            <person name="Shapiro H."/>
            <person name="Tanguay P."/>
            <person name="Tuskan G.A."/>
            <person name="Henrissat B."/>
            <person name="Van de Peer Y."/>
            <person name="Rouze P."/>
            <person name="Ellis J.G."/>
            <person name="Dodds P.N."/>
            <person name="Schein J.E."/>
            <person name="Zhong S."/>
            <person name="Hamelin R.C."/>
            <person name="Grigoriev I.V."/>
            <person name="Szabo L.J."/>
            <person name="Martin F."/>
        </authorList>
    </citation>
    <scope>NUCLEOTIDE SEQUENCE [LARGE SCALE GENOMIC DNA]</scope>
    <source>
        <strain evidence="15">98AG31 / pathotype 3-4-7</strain>
    </source>
</reference>
<keyword evidence="15" id="KW-1185">Reference proteome</keyword>
<dbReference type="GeneID" id="18928266"/>
<dbReference type="PRINTS" id="PR00080">
    <property type="entry name" value="SDRFAMILY"/>
</dbReference>
<evidence type="ECO:0000256" key="8">
    <source>
        <dbReference type="ARBA" id="ARBA00023136"/>
    </source>
</evidence>
<keyword evidence="3 13" id="KW-0812">Transmembrane</keyword>
<evidence type="ECO:0000256" key="3">
    <source>
        <dbReference type="ARBA" id="ARBA00022692"/>
    </source>
</evidence>
<dbReference type="FunFam" id="3.40.50.720:FF:000131">
    <property type="entry name" value="Short-chain dehydrogenase/reductase 3"/>
    <property type="match status" value="1"/>
</dbReference>
<dbReference type="VEuPathDB" id="FungiDB:MELLADRAFT_45702"/>
<keyword evidence="6" id="KW-0560">Oxidoreductase</keyword>
<evidence type="ECO:0000256" key="10">
    <source>
        <dbReference type="ARBA" id="ARBA00068717"/>
    </source>
</evidence>
<evidence type="ECO:0000256" key="9">
    <source>
        <dbReference type="ARBA" id="ARBA00059620"/>
    </source>
</evidence>
<dbReference type="eggNOG" id="KOG1201">
    <property type="taxonomic scope" value="Eukaryota"/>
</dbReference>
<dbReference type="InterPro" id="IPR036291">
    <property type="entry name" value="NAD(P)-bd_dom_sf"/>
</dbReference>
<feature type="transmembrane region" description="Helical" evidence="13">
    <location>
        <begin position="47"/>
        <end position="64"/>
    </location>
</feature>
<evidence type="ECO:0000256" key="5">
    <source>
        <dbReference type="ARBA" id="ARBA00022989"/>
    </source>
</evidence>
<dbReference type="SUPFAM" id="SSF51735">
    <property type="entry name" value="NAD(P)-binding Rossmann-fold domains"/>
    <property type="match status" value="1"/>
</dbReference>
<dbReference type="STRING" id="747676.F4S6X4"/>
<comment type="subcellular location">
    <subcellularLocation>
        <location evidence="1">Membrane</location>
        <topology evidence="1">Multi-pass membrane protein</topology>
    </subcellularLocation>
</comment>
<sequence>MGSYYRKSITIDILFTVANRTFLSPFFSLWIPIIASLQKTSSASDQFYQSSIYFLIIVSIRWLLNYSSLAWLNKTWRIGWGDRIDWDHQIVLVTGGSDGLGRVLVETLDLKNITLVVLDLKPFTTNPSESDVHYYQCDVSDPKAVEAVADRIKAEVGDPTIIINNAGVVNGKLIVDLNPNEVQRSFGVNVMSHFYLLKAFLPKMIELKQGHIVTVASVLGTIGVCQASDYCASKAACSSLHDSLRLELDHRHQCSGVRTTLVSPGRLETKMFGALRPQNRFLFPQVAPHDLAKLIIQTLDSNEGKEIWVPVYSKLTWVFKGFPSWAKDLAHWFAGSNEAMMDFHP</sequence>
<evidence type="ECO:0000256" key="7">
    <source>
        <dbReference type="ARBA" id="ARBA00023098"/>
    </source>
</evidence>
<evidence type="ECO:0000256" key="4">
    <source>
        <dbReference type="ARBA" id="ARBA00022857"/>
    </source>
</evidence>
<dbReference type="EMBL" id="GL883157">
    <property type="protein sequence ID" value="EGF99603.1"/>
    <property type="molecule type" value="Genomic_DNA"/>
</dbReference>
<dbReference type="GO" id="GO:0016020">
    <property type="term" value="C:membrane"/>
    <property type="evidence" value="ECO:0007669"/>
    <property type="project" value="UniProtKB-SubCell"/>
</dbReference>
<dbReference type="AlphaFoldDB" id="F4S6X4"/>
<dbReference type="Gene3D" id="3.40.50.720">
    <property type="entry name" value="NAD(P)-binding Rossmann-like Domain"/>
    <property type="match status" value="1"/>
</dbReference>
<protein>
    <recommendedName>
        <fullName evidence="10">Short-chain dehydrogenase/reductase 3</fullName>
    </recommendedName>
    <alternativeName>
        <fullName evidence="11">Retinal short-chain dehydrogenase/reductase 1</fullName>
    </alternativeName>
</protein>
<keyword evidence="5 13" id="KW-1133">Transmembrane helix</keyword>
<proteinExistence type="inferred from homology"/>
<comment type="function">
    <text evidence="9">Catalyzes the reduction of all-trans-retinal to all-trans-retinol in the presence of NADPH.</text>
</comment>
<name>F4S6X4_MELLP</name>
<dbReference type="OrthoDB" id="10253736at2759"/>
<evidence type="ECO:0000256" key="2">
    <source>
        <dbReference type="ARBA" id="ARBA00006484"/>
    </source>
</evidence>
<evidence type="ECO:0000313" key="15">
    <source>
        <dbReference type="Proteomes" id="UP000001072"/>
    </source>
</evidence>
<keyword evidence="4" id="KW-0521">NADP</keyword>
<dbReference type="CDD" id="cd05339">
    <property type="entry name" value="17beta-HSDXI-like_SDR_c"/>
    <property type="match status" value="1"/>
</dbReference>